<sequence>MIEIAALLSLFLERWPDFIMIMALLIINSVLELVQEFKADSAISALKNKLALQAYVKRDGRWQDIPAIKLVPGDLVTIKLGNIIPADIKLLSGDYLSIDQAALTGESLPVTRSLGDTVYSGTVIKQGEMVGIVEKTGMSTFFGKTAALIAESHTPSELQQSILKMGRFLITFTLIICGIVFLYDLYSSFHSGAVNTLSDNIIFMLVLVIAGIPVALPAVMSVTLAIGAKRLAKFKAIVAKLSSIEELATMDVLCSDKTGTLTQNKLTIGDVFCYNDHDHSDVINYACFASNPHSHDAIDETLFAYEKQLDKQKIDGVDIEAYTPFNPVSKKAESVIKSKEGRYKIIKGAPQVVFALCRNESMENAEQTVSDLAGRGYRALAVAISDASLEQYNLVGLISLFDPPREDTQETLHAIQAHGVDVKMVTGDHSAIAQELARNLKVGSHIVPVGQVIHARGESKGINIESVDGFAEVLPEDKFEIVKTLQENKHIVGMTGDGVNDAPAIKQANIGIAVSGATDAARAAADLVLTEPGLSVITHAIDESRKIFERLKSYAVYRISETVRLLLFLLCAILAYNTHPLSAVMIILIALLNDIPIMMIAYDNTKASVSPGIWKMKEVFILAVGLALVGVVSTFGLYWLADHYWFANLASQSKQLYLNTIAFMGILCGGNLTIYLTRNEAMPWSRPLPEWKFCCATLFSLMVGTLISVYGLGSNDFVGIGWVYALYSWMYILVWFVVTAVVKILIYKLCQLDFIKNNGLKEIVT</sequence>
<keyword evidence="5" id="KW-0067">ATP-binding</keyword>
<feature type="domain" description="P-type ATPase A" evidence="10">
    <location>
        <begin position="53"/>
        <end position="149"/>
    </location>
</feature>
<dbReference type="InterPro" id="IPR001757">
    <property type="entry name" value="P_typ_ATPase"/>
</dbReference>
<dbReference type="PANTHER" id="PTHR42861">
    <property type="entry name" value="CALCIUM-TRANSPORTING ATPASE"/>
    <property type="match status" value="1"/>
</dbReference>
<feature type="transmembrane region" description="Helical" evidence="9">
    <location>
        <begin position="656"/>
        <end position="677"/>
    </location>
</feature>
<comment type="caution">
    <text evidence="11">The sequence shown here is derived from an EMBL/GenBank/DDBJ whole genome shotgun (WGS) entry which is preliminary data.</text>
</comment>
<keyword evidence="12" id="KW-1185">Reference proteome</keyword>
<evidence type="ECO:0000256" key="1">
    <source>
        <dbReference type="ARBA" id="ARBA00004141"/>
    </source>
</evidence>
<dbReference type="Pfam" id="PF00702">
    <property type="entry name" value="Hydrolase"/>
    <property type="match status" value="1"/>
</dbReference>
<feature type="transmembrane region" description="Helical" evidence="9">
    <location>
        <begin position="724"/>
        <end position="746"/>
    </location>
</feature>
<dbReference type="InterPro" id="IPR008250">
    <property type="entry name" value="ATPase_P-typ_transduc_dom_A_sf"/>
</dbReference>
<keyword evidence="8 9" id="KW-0472">Membrane</keyword>
<proteinExistence type="inferred from homology"/>
<keyword evidence="4" id="KW-0547">Nucleotide-binding</keyword>
<dbReference type="Proteomes" id="UP000094329">
    <property type="component" value="Unassembled WGS sequence"/>
</dbReference>
<feature type="transmembrane region" description="Helical" evidence="9">
    <location>
        <begin position="581"/>
        <end position="599"/>
    </location>
</feature>
<dbReference type="InterPro" id="IPR059000">
    <property type="entry name" value="ATPase_P-type_domA"/>
</dbReference>
<dbReference type="InterPro" id="IPR018303">
    <property type="entry name" value="ATPase_P-typ_P_site"/>
</dbReference>
<comment type="similarity">
    <text evidence="2">Belongs to the cation transport ATPase (P-type) (TC 3.A.3) family. Type IIIA subfamily.</text>
</comment>
<dbReference type="InterPro" id="IPR023298">
    <property type="entry name" value="ATPase_P-typ_TM_dom_sf"/>
</dbReference>
<dbReference type="RefSeq" id="WP_069311657.1">
    <property type="nucleotide sequence ID" value="NZ_MDTU01000001.1"/>
</dbReference>
<dbReference type="InterPro" id="IPR036412">
    <property type="entry name" value="HAD-like_sf"/>
</dbReference>
<name>A0ABX3A3A8_9GAMM</name>
<evidence type="ECO:0000313" key="12">
    <source>
        <dbReference type="Proteomes" id="UP000094329"/>
    </source>
</evidence>
<dbReference type="InterPro" id="IPR006534">
    <property type="entry name" value="P-type_ATPase_IIIA"/>
</dbReference>
<dbReference type="SUPFAM" id="SSF81660">
    <property type="entry name" value="Metal cation-transporting ATPase, ATP-binding domain N"/>
    <property type="match status" value="1"/>
</dbReference>
<comment type="subcellular location">
    <subcellularLocation>
        <location evidence="1">Membrane</location>
        <topology evidence="1">Multi-pass membrane protein</topology>
    </subcellularLocation>
</comment>
<evidence type="ECO:0000256" key="4">
    <source>
        <dbReference type="ARBA" id="ARBA00022741"/>
    </source>
</evidence>
<dbReference type="EMBL" id="MDTU01000001">
    <property type="protein sequence ID" value="ODN41855.1"/>
    <property type="molecule type" value="Genomic_DNA"/>
</dbReference>
<dbReference type="PROSITE" id="PS00154">
    <property type="entry name" value="ATPASE_E1_E2"/>
    <property type="match status" value="1"/>
</dbReference>
<dbReference type="PRINTS" id="PR00120">
    <property type="entry name" value="HATPASE"/>
</dbReference>
<dbReference type="SFLD" id="SFLDF00027">
    <property type="entry name" value="p-type_atpase"/>
    <property type="match status" value="1"/>
</dbReference>
<dbReference type="NCBIfam" id="TIGR01647">
    <property type="entry name" value="ATPase-IIIA_H"/>
    <property type="match status" value="1"/>
</dbReference>
<dbReference type="SUPFAM" id="SSF81653">
    <property type="entry name" value="Calcium ATPase, transduction domain A"/>
    <property type="match status" value="1"/>
</dbReference>
<feature type="transmembrane region" description="Helical" evidence="9">
    <location>
        <begin position="201"/>
        <end position="226"/>
    </location>
</feature>
<dbReference type="Gene3D" id="3.40.1110.10">
    <property type="entry name" value="Calcium-transporting ATPase, cytoplasmic domain N"/>
    <property type="match status" value="1"/>
</dbReference>
<dbReference type="SFLD" id="SFLDG00002">
    <property type="entry name" value="C1.7:_P-type_atpase_like"/>
    <property type="match status" value="1"/>
</dbReference>
<evidence type="ECO:0000256" key="3">
    <source>
        <dbReference type="ARBA" id="ARBA00022692"/>
    </source>
</evidence>
<evidence type="ECO:0000259" key="10">
    <source>
        <dbReference type="Pfam" id="PF00122"/>
    </source>
</evidence>
<feature type="transmembrane region" description="Helical" evidence="9">
    <location>
        <begin position="555"/>
        <end position="575"/>
    </location>
</feature>
<evidence type="ECO:0000256" key="2">
    <source>
        <dbReference type="ARBA" id="ARBA00008804"/>
    </source>
</evidence>
<dbReference type="Gene3D" id="1.20.1110.10">
    <property type="entry name" value="Calcium-transporting ATPase, transmembrane domain"/>
    <property type="match status" value="1"/>
</dbReference>
<evidence type="ECO:0000256" key="8">
    <source>
        <dbReference type="ARBA" id="ARBA00023136"/>
    </source>
</evidence>
<feature type="transmembrane region" description="Helical" evidence="9">
    <location>
        <begin position="15"/>
        <end position="34"/>
    </location>
</feature>
<dbReference type="Gene3D" id="3.40.50.1000">
    <property type="entry name" value="HAD superfamily/HAD-like"/>
    <property type="match status" value="1"/>
</dbReference>
<protein>
    <submittedName>
        <fullName evidence="11">Plasma-membrane proton-efflux P-type ATPase</fullName>
    </submittedName>
</protein>
<reference evidence="11 12" key="1">
    <citation type="submission" date="2016-08" db="EMBL/GenBank/DDBJ databases">
        <title>Draft genome sequence of Candidatus Piscirickettsia litoralis, from seawater.</title>
        <authorList>
            <person name="Wan X."/>
            <person name="Lee A.J."/>
            <person name="Hou S."/>
            <person name="Donachie S.P."/>
        </authorList>
    </citation>
    <scope>NUCLEOTIDE SEQUENCE [LARGE SCALE GENOMIC DNA]</scope>
    <source>
        <strain evidence="11 12">Y2</strain>
    </source>
</reference>
<evidence type="ECO:0000313" key="11">
    <source>
        <dbReference type="EMBL" id="ODN41855.1"/>
    </source>
</evidence>
<dbReference type="InterPro" id="IPR044492">
    <property type="entry name" value="P_typ_ATPase_HD_dom"/>
</dbReference>
<evidence type="ECO:0000256" key="5">
    <source>
        <dbReference type="ARBA" id="ARBA00022840"/>
    </source>
</evidence>
<dbReference type="InterPro" id="IPR023214">
    <property type="entry name" value="HAD_sf"/>
</dbReference>
<dbReference type="InterPro" id="IPR023299">
    <property type="entry name" value="ATPase_P-typ_cyto_dom_N"/>
</dbReference>
<organism evidence="11 12">
    <name type="scientific">Piscirickettsia litoralis</name>
    <dbReference type="NCBI Taxonomy" id="1891921"/>
    <lineage>
        <taxon>Bacteria</taxon>
        <taxon>Pseudomonadati</taxon>
        <taxon>Pseudomonadota</taxon>
        <taxon>Gammaproteobacteria</taxon>
        <taxon>Thiotrichales</taxon>
        <taxon>Piscirickettsiaceae</taxon>
        <taxon>Piscirickettsia</taxon>
    </lineage>
</organism>
<evidence type="ECO:0000256" key="6">
    <source>
        <dbReference type="ARBA" id="ARBA00022967"/>
    </source>
</evidence>
<keyword evidence="6" id="KW-1278">Translocase</keyword>
<dbReference type="SUPFAM" id="SSF56784">
    <property type="entry name" value="HAD-like"/>
    <property type="match status" value="1"/>
</dbReference>
<feature type="transmembrane region" description="Helical" evidence="9">
    <location>
        <begin position="619"/>
        <end position="641"/>
    </location>
</feature>
<gene>
    <name evidence="11" type="ORF">BGC07_01285</name>
</gene>
<feature type="transmembrane region" description="Helical" evidence="9">
    <location>
        <begin position="168"/>
        <end position="189"/>
    </location>
</feature>
<keyword evidence="7 9" id="KW-1133">Transmembrane helix</keyword>
<accession>A0ABX3A3A8</accession>
<evidence type="ECO:0000256" key="9">
    <source>
        <dbReference type="SAM" id="Phobius"/>
    </source>
</evidence>
<dbReference type="NCBIfam" id="TIGR01494">
    <property type="entry name" value="ATPase_P-type"/>
    <property type="match status" value="2"/>
</dbReference>
<dbReference type="Gene3D" id="2.70.150.10">
    <property type="entry name" value="Calcium-transporting ATPase, cytoplasmic transduction domain A"/>
    <property type="match status" value="1"/>
</dbReference>
<feature type="transmembrane region" description="Helical" evidence="9">
    <location>
        <begin position="689"/>
        <end position="712"/>
    </location>
</feature>
<dbReference type="PRINTS" id="PR00119">
    <property type="entry name" value="CATATPASE"/>
</dbReference>
<dbReference type="SFLD" id="SFLDS00003">
    <property type="entry name" value="Haloacid_Dehalogenase"/>
    <property type="match status" value="1"/>
</dbReference>
<keyword evidence="3 9" id="KW-0812">Transmembrane</keyword>
<evidence type="ECO:0000256" key="7">
    <source>
        <dbReference type="ARBA" id="ARBA00022989"/>
    </source>
</evidence>
<dbReference type="SUPFAM" id="SSF81665">
    <property type="entry name" value="Calcium ATPase, transmembrane domain M"/>
    <property type="match status" value="1"/>
</dbReference>
<dbReference type="Pfam" id="PF00122">
    <property type="entry name" value="E1-E2_ATPase"/>
    <property type="match status" value="1"/>
</dbReference>